<reference evidence="1 2" key="1">
    <citation type="submission" date="2019-06" db="EMBL/GenBank/DDBJ databases">
        <title>Whole genome shotgun sequence of Acetobacter orleanensis NBRC 13752.</title>
        <authorList>
            <person name="Hosoyama A."/>
            <person name="Uohara A."/>
            <person name="Ohji S."/>
            <person name="Ichikawa N."/>
        </authorList>
    </citation>
    <scope>NUCLEOTIDE SEQUENCE [LARGE SCALE GENOMIC DNA]</scope>
    <source>
        <strain evidence="1 2">NBRC 13752</strain>
    </source>
</reference>
<keyword evidence="2" id="KW-1185">Reference proteome</keyword>
<evidence type="ECO:0000313" key="1">
    <source>
        <dbReference type="EMBL" id="GEB84114.1"/>
    </source>
</evidence>
<dbReference type="Proteomes" id="UP000317617">
    <property type="component" value="Unassembled WGS sequence"/>
</dbReference>
<gene>
    <name evidence="1" type="ORF">AOR01nite_25910</name>
</gene>
<proteinExistence type="predicted"/>
<dbReference type="EMBL" id="BJMU01000035">
    <property type="protein sequence ID" value="GEB84114.1"/>
    <property type="molecule type" value="Genomic_DNA"/>
</dbReference>
<evidence type="ECO:0000313" key="2">
    <source>
        <dbReference type="Proteomes" id="UP000317617"/>
    </source>
</evidence>
<sequence length="51" mass="5376">MSVFMAEKVINPEFSDAGVASGHISELGGDIMTNAVKNNSRGLNAKPILED</sequence>
<comment type="caution">
    <text evidence="1">The sequence shown here is derived from an EMBL/GenBank/DDBJ whole genome shotgun (WGS) entry which is preliminary data.</text>
</comment>
<organism evidence="1 2">
    <name type="scientific">Acetobacter orleanensis</name>
    <dbReference type="NCBI Taxonomy" id="104099"/>
    <lineage>
        <taxon>Bacteria</taxon>
        <taxon>Pseudomonadati</taxon>
        <taxon>Pseudomonadota</taxon>
        <taxon>Alphaproteobacteria</taxon>
        <taxon>Acetobacterales</taxon>
        <taxon>Acetobacteraceae</taxon>
        <taxon>Acetobacter</taxon>
    </lineage>
</organism>
<name>A0A4Y3TQR5_9PROT</name>
<protein>
    <submittedName>
        <fullName evidence="1">Uncharacterized protein</fullName>
    </submittedName>
</protein>
<accession>A0A4Y3TQR5</accession>
<dbReference type="AlphaFoldDB" id="A0A4Y3TQR5"/>